<keyword evidence="6" id="KW-0067">ATP-binding</keyword>
<evidence type="ECO:0000259" key="16">
    <source>
        <dbReference type="Pfam" id="PF02223"/>
    </source>
</evidence>
<evidence type="ECO:0000313" key="18">
    <source>
        <dbReference type="Proteomes" id="UP000319801"/>
    </source>
</evidence>
<evidence type="ECO:0000256" key="14">
    <source>
        <dbReference type="ARBA" id="ARBA00070686"/>
    </source>
</evidence>
<reference evidence="17 18" key="1">
    <citation type="journal article" date="2019" name="Genome Biol. Evol.">
        <title>Whole-Genome Sequencing of the Giant Devil Catfish, Bagarius yarrelli.</title>
        <authorList>
            <person name="Jiang W."/>
            <person name="Lv Y."/>
            <person name="Cheng L."/>
            <person name="Yang K."/>
            <person name="Chao B."/>
            <person name="Wang X."/>
            <person name="Li Y."/>
            <person name="Pan X."/>
            <person name="You X."/>
            <person name="Zhang Y."/>
            <person name="Yang J."/>
            <person name="Li J."/>
            <person name="Zhang X."/>
            <person name="Liu S."/>
            <person name="Sun C."/>
            <person name="Yang J."/>
            <person name="Shi Q."/>
        </authorList>
    </citation>
    <scope>NUCLEOTIDE SEQUENCE [LARGE SCALE GENOMIC DNA]</scope>
    <source>
        <strain evidence="17">JWS20170419001</strain>
        <tissue evidence="17">Muscle</tissue>
    </source>
</reference>
<evidence type="ECO:0000256" key="7">
    <source>
        <dbReference type="ARBA" id="ARBA00022946"/>
    </source>
</evidence>
<evidence type="ECO:0000256" key="3">
    <source>
        <dbReference type="ARBA" id="ARBA00022679"/>
    </source>
</evidence>
<evidence type="ECO:0000256" key="9">
    <source>
        <dbReference type="ARBA" id="ARBA00023054"/>
    </source>
</evidence>
<keyword evidence="10" id="KW-0496">Mitochondrion</keyword>
<evidence type="ECO:0000256" key="11">
    <source>
        <dbReference type="ARBA" id="ARBA00051396"/>
    </source>
</evidence>
<evidence type="ECO:0000256" key="10">
    <source>
        <dbReference type="ARBA" id="ARBA00023128"/>
    </source>
</evidence>
<gene>
    <name evidence="17" type="ORF">Baya_8929</name>
</gene>
<evidence type="ECO:0000256" key="1">
    <source>
        <dbReference type="ARBA" id="ARBA00004173"/>
    </source>
</evidence>
<dbReference type="GO" id="GO:0006227">
    <property type="term" value="P:dUDP biosynthetic process"/>
    <property type="evidence" value="ECO:0007669"/>
    <property type="project" value="TreeGrafter"/>
</dbReference>
<dbReference type="AlphaFoldDB" id="A0A556U7M4"/>
<evidence type="ECO:0000256" key="2">
    <source>
        <dbReference type="ARBA" id="ARBA00009776"/>
    </source>
</evidence>
<dbReference type="FunFam" id="3.40.50.300:FF:001133">
    <property type="entry name" value="UMP-CMP kinase 2, mitochondrial"/>
    <property type="match status" value="1"/>
</dbReference>
<dbReference type="InterPro" id="IPR027417">
    <property type="entry name" value="P-loop_NTPase"/>
</dbReference>
<keyword evidence="8" id="KW-0665">Pyrimidine biosynthesis</keyword>
<evidence type="ECO:0000256" key="5">
    <source>
        <dbReference type="ARBA" id="ARBA00022777"/>
    </source>
</evidence>
<dbReference type="SUPFAM" id="SSF52540">
    <property type="entry name" value="P-loop containing nucleoside triphosphate hydrolases"/>
    <property type="match status" value="1"/>
</dbReference>
<dbReference type="InterPro" id="IPR039430">
    <property type="entry name" value="Thymidylate_kin-like_dom"/>
</dbReference>
<keyword evidence="5 17" id="KW-0418">Kinase</keyword>
<evidence type="ECO:0000256" key="4">
    <source>
        <dbReference type="ARBA" id="ARBA00022741"/>
    </source>
</evidence>
<dbReference type="Proteomes" id="UP000319801">
    <property type="component" value="Unassembled WGS sequence"/>
</dbReference>
<evidence type="ECO:0000313" key="17">
    <source>
        <dbReference type="EMBL" id="TSN67113.1"/>
    </source>
</evidence>
<dbReference type="EC" id="2.7.4.14" evidence="13"/>
<dbReference type="EMBL" id="VCAZ01000059">
    <property type="protein sequence ID" value="TSN67113.1"/>
    <property type="molecule type" value="Genomic_DNA"/>
</dbReference>
<accession>A0A556U7M4</accession>
<dbReference type="Gene3D" id="3.40.50.300">
    <property type="entry name" value="P-loop containing nucleotide triphosphate hydrolases"/>
    <property type="match status" value="1"/>
</dbReference>
<dbReference type="GO" id="GO:0006235">
    <property type="term" value="P:dTTP biosynthetic process"/>
    <property type="evidence" value="ECO:0007669"/>
    <property type="project" value="TreeGrafter"/>
</dbReference>
<dbReference type="GO" id="GO:0005739">
    <property type="term" value="C:mitochondrion"/>
    <property type="evidence" value="ECO:0007669"/>
    <property type="project" value="UniProtKB-SubCell"/>
</dbReference>
<dbReference type="GO" id="GO:0050145">
    <property type="term" value="F:nucleoside monophosphate kinase activity"/>
    <property type="evidence" value="ECO:0007669"/>
    <property type="project" value="InterPro"/>
</dbReference>
<dbReference type="Pfam" id="PF02223">
    <property type="entry name" value="Thymidylate_kin"/>
    <property type="match status" value="1"/>
</dbReference>
<dbReference type="PANTHER" id="PTHR10344:SF4">
    <property type="entry name" value="UMP-CMP KINASE 2, MITOCHONDRIAL"/>
    <property type="match status" value="1"/>
</dbReference>
<dbReference type="GO" id="GO:0005524">
    <property type="term" value="F:ATP binding"/>
    <property type="evidence" value="ECO:0007669"/>
    <property type="project" value="UniProtKB-KW"/>
</dbReference>
<sequence>MANRLMSRLTQCCSRVFMVETSQMTEPIYFTLSATPAAGNEQLASLFGSGNLCSVYALADDRIQSARFHAHLKRCLTAELQSECELLHAASFIPDVKNSLIRGFFLQWNSVSSSMERVVTELRQKGSVCVFSYRREENGEYICVADTDQPGERERRYYVTPSTPPSLHPSTLNIRNSDVFYQMKDAYKVLQECRDVIPESKAVLKLVDEQPLVSISSHNGRFPVIVIEGLDATGKTTLTCSLQKALGAVLLKSPPQVLAHFRPRFDAEPPLIRRAFYALGNYITAAQIARESSHASVIVDRYWHSTAAYAIATAVSGREENLPPVGSELYEWPSDLLKPSLVLLLSVSAEERLRRLSHRGLDKTEEENQLEINHLFRRKVATAYKRIQNPACIVVDANPSPDQSIGTEPNGSCEFINHFN</sequence>
<dbReference type="GO" id="GO:0006233">
    <property type="term" value="P:dTDP biosynthetic process"/>
    <property type="evidence" value="ECO:0007669"/>
    <property type="project" value="TreeGrafter"/>
</dbReference>
<name>A0A556U7M4_BAGYA</name>
<comment type="subcellular location">
    <subcellularLocation>
        <location evidence="1">Mitochondrion</location>
    </subcellularLocation>
</comment>
<keyword evidence="9" id="KW-0175">Coiled coil</keyword>
<evidence type="ECO:0000256" key="15">
    <source>
        <dbReference type="ARBA" id="ARBA00076149"/>
    </source>
</evidence>
<comment type="caution">
    <text evidence="17">The sequence shown here is derived from an EMBL/GenBank/DDBJ whole genome shotgun (WGS) entry which is preliminary data.</text>
</comment>
<comment type="catalytic activity">
    <reaction evidence="11">
        <text>CMP + ATP = CDP + ADP</text>
        <dbReference type="Rhea" id="RHEA:11600"/>
        <dbReference type="ChEBI" id="CHEBI:30616"/>
        <dbReference type="ChEBI" id="CHEBI:58069"/>
        <dbReference type="ChEBI" id="CHEBI:60377"/>
        <dbReference type="ChEBI" id="CHEBI:456216"/>
        <dbReference type="EC" id="2.7.4.14"/>
    </reaction>
</comment>
<organism evidence="17 18">
    <name type="scientific">Bagarius yarrelli</name>
    <name type="common">Goonch</name>
    <name type="synonym">Bagrus yarrelli</name>
    <dbReference type="NCBI Taxonomy" id="175774"/>
    <lineage>
        <taxon>Eukaryota</taxon>
        <taxon>Metazoa</taxon>
        <taxon>Chordata</taxon>
        <taxon>Craniata</taxon>
        <taxon>Vertebrata</taxon>
        <taxon>Euteleostomi</taxon>
        <taxon>Actinopterygii</taxon>
        <taxon>Neopterygii</taxon>
        <taxon>Teleostei</taxon>
        <taxon>Ostariophysi</taxon>
        <taxon>Siluriformes</taxon>
        <taxon>Sisoridae</taxon>
        <taxon>Sisorinae</taxon>
        <taxon>Bagarius</taxon>
    </lineage>
</organism>
<keyword evidence="4" id="KW-0547">Nucleotide-binding</keyword>
<feature type="domain" description="Thymidylate kinase-like" evidence="16">
    <location>
        <begin position="227"/>
        <end position="402"/>
    </location>
</feature>
<dbReference type="GO" id="GO:0004550">
    <property type="term" value="F:nucleoside diphosphate kinase activity"/>
    <property type="evidence" value="ECO:0007669"/>
    <property type="project" value="TreeGrafter"/>
</dbReference>
<proteinExistence type="inferred from homology"/>
<evidence type="ECO:0000256" key="6">
    <source>
        <dbReference type="ARBA" id="ARBA00022840"/>
    </source>
</evidence>
<keyword evidence="3" id="KW-0808">Transferase</keyword>
<dbReference type="PANTHER" id="PTHR10344">
    <property type="entry name" value="THYMIDYLATE KINASE"/>
    <property type="match status" value="1"/>
</dbReference>
<protein>
    <recommendedName>
        <fullName evidence="14">UMP-CMP kinase 2, mitochondrial</fullName>
        <ecNumber evidence="13">2.7.4.14</ecNumber>
    </recommendedName>
    <alternativeName>
        <fullName evidence="15">Nucleoside-diphosphate kinase</fullName>
    </alternativeName>
</protein>
<keyword evidence="7" id="KW-0809">Transit peptide</keyword>
<evidence type="ECO:0000256" key="12">
    <source>
        <dbReference type="ARBA" id="ARBA00051598"/>
    </source>
</evidence>
<keyword evidence="18" id="KW-1185">Reference proteome</keyword>
<dbReference type="GO" id="GO:0004798">
    <property type="term" value="F:dTMP kinase activity"/>
    <property type="evidence" value="ECO:0007669"/>
    <property type="project" value="TreeGrafter"/>
</dbReference>
<evidence type="ECO:0000256" key="8">
    <source>
        <dbReference type="ARBA" id="ARBA00022975"/>
    </source>
</evidence>
<evidence type="ECO:0000256" key="13">
    <source>
        <dbReference type="ARBA" id="ARBA00066590"/>
    </source>
</evidence>
<dbReference type="OrthoDB" id="425602at2759"/>
<comment type="similarity">
    <text evidence="2">Belongs to the thymidylate kinase family.</text>
</comment>
<comment type="catalytic activity">
    <reaction evidence="12">
        <text>dCMP + ATP = dCDP + ADP</text>
        <dbReference type="Rhea" id="RHEA:25094"/>
        <dbReference type="ChEBI" id="CHEBI:30616"/>
        <dbReference type="ChEBI" id="CHEBI:57566"/>
        <dbReference type="ChEBI" id="CHEBI:58593"/>
        <dbReference type="ChEBI" id="CHEBI:456216"/>
        <dbReference type="EC" id="2.7.4.14"/>
    </reaction>
</comment>